<protein>
    <submittedName>
        <fullName evidence="1">Uncharacterized protein</fullName>
    </submittedName>
</protein>
<sequence length="134" mass="15112">MREARKVITSPAAVAYLRRCDQRYLPTHRLTRSQFCMYSERMNPRPTPAPLTQSIPKRGSLCIKICVITDLTSLRNLSTGSELAPFKLTGVSITISRTCPNHVPHTTSTSRSRPKIKTTFSRDQGEDLFCILCI</sequence>
<reference evidence="1 2" key="1">
    <citation type="journal article" date="2019" name="Nat. Ecol. Evol.">
        <title>Megaphylogeny resolves global patterns of mushroom evolution.</title>
        <authorList>
            <person name="Varga T."/>
            <person name="Krizsan K."/>
            <person name="Foldi C."/>
            <person name="Dima B."/>
            <person name="Sanchez-Garcia M."/>
            <person name="Sanchez-Ramirez S."/>
            <person name="Szollosi G.J."/>
            <person name="Szarkandi J.G."/>
            <person name="Papp V."/>
            <person name="Albert L."/>
            <person name="Andreopoulos W."/>
            <person name="Angelini C."/>
            <person name="Antonin V."/>
            <person name="Barry K.W."/>
            <person name="Bougher N.L."/>
            <person name="Buchanan P."/>
            <person name="Buyck B."/>
            <person name="Bense V."/>
            <person name="Catcheside P."/>
            <person name="Chovatia M."/>
            <person name="Cooper J."/>
            <person name="Damon W."/>
            <person name="Desjardin D."/>
            <person name="Finy P."/>
            <person name="Geml J."/>
            <person name="Haridas S."/>
            <person name="Hughes K."/>
            <person name="Justo A."/>
            <person name="Karasinski D."/>
            <person name="Kautmanova I."/>
            <person name="Kiss B."/>
            <person name="Kocsube S."/>
            <person name="Kotiranta H."/>
            <person name="LaButti K.M."/>
            <person name="Lechner B.E."/>
            <person name="Liimatainen K."/>
            <person name="Lipzen A."/>
            <person name="Lukacs Z."/>
            <person name="Mihaltcheva S."/>
            <person name="Morgado L.N."/>
            <person name="Niskanen T."/>
            <person name="Noordeloos M.E."/>
            <person name="Ohm R.A."/>
            <person name="Ortiz-Santana B."/>
            <person name="Ovrebo C."/>
            <person name="Racz N."/>
            <person name="Riley R."/>
            <person name="Savchenko A."/>
            <person name="Shiryaev A."/>
            <person name="Soop K."/>
            <person name="Spirin V."/>
            <person name="Szebenyi C."/>
            <person name="Tomsovsky M."/>
            <person name="Tulloss R.E."/>
            <person name="Uehling J."/>
            <person name="Grigoriev I.V."/>
            <person name="Vagvolgyi C."/>
            <person name="Papp T."/>
            <person name="Martin F.M."/>
            <person name="Miettinen O."/>
            <person name="Hibbett D.S."/>
            <person name="Nagy L.G."/>
        </authorList>
    </citation>
    <scope>NUCLEOTIDE SEQUENCE [LARGE SCALE GENOMIC DNA]</scope>
    <source>
        <strain evidence="1 2">CBS 962.96</strain>
    </source>
</reference>
<evidence type="ECO:0000313" key="2">
    <source>
        <dbReference type="Proteomes" id="UP000297245"/>
    </source>
</evidence>
<dbReference type="Proteomes" id="UP000297245">
    <property type="component" value="Unassembled WGS sequence"/>
</dbReference>
<accession>A0A4S8MWM9</accession>
<gene>
    <name evidence="1" type="ORF">K435DRAFT_168792</name>
</gene>
<dbReference type="AlphaFoldDB" id="A0A4S8MWM9"/>
<evidence type="ECO:0000313" key="1">
    <source>
        <dbReference type="EMBL" id="THV07760.1"/>
    </source>
</evidence>
<keyword evidence="2" id="KW-1185">Reference proteome</keyword>
<proteinExistence type="predicted"/>
<dbReference type="EMBL" id="ML179036">
    <property type="protein sequence ID" value="THV07760.1"/>
    <property type="molecule type" value="Genomic_DNA"/>
</dbReference>
<name>A0A4S8MWM9_DENBC</name>
<organism evidence="1 2">
    <name type="scientific">Dendrothele bispora (strain CBS 962.96)</name>
    <dbReference type="NCBI Taxonomy" id="1314807"/>
    <lineage>
        <taxon>Eukaryota</taxon>
        <taxon>Fungi</taxon>
        <taxon>Dikarya</taxon>
        <taxon>Basidiomycota</taxon>
        <taxon>Agaricomycotina</taxon>
        <taxon>Agaricomycetes</taxon>
        <taxon>Agaricomycetidae</taxon>
        <taxon>Agaricales</taxon>
        <taxon>Agaricales incertae sedis</taxon>
        <taxon>Dendrothele</taxon>
    </lineage>
</organism>